<feature type="domain" description="GFO/IDH/MocA-like oxidoreductase" evidence="3">
    <location>
        <begin position="155"/>
        <end position="281"/>
    </location>
</feature>
<organism evidence="4 5">
    <name type="scientific">Pelagicoccus enzymogenes</name>
    <dbReference type="NCBI Taxonomy" id="2773457"/>
    <lineage>
        <taxon>Bacteria</taxon>
        <taxon>Pseudomonadati</taxon>
        <taxon>Verrucomicrobiota</taxon>
        <taxon>Opitutia</taxon>
        <taxon>Puniceicoccales</taxon>
        <taxon>Pelagicoccaceae</taxon>
        <taxon>Pelagicoccus</taxon>
    </lineage>
</organism>
<dbReference type="PANTHER" id="PTHR43818">
    <property type="entry name" value="BCDNA.GH03377"/>
    <property type="match status" value="1"/>
</dbReference>
<dbReference type="SUPFAM" id="SSF55347">
    <property type="entry name" value="Glyceraldehyde-3-phosphate dehydrogenase-like, C-terminal domain"/>
    <property type="match status" value="1"/>
</dbReference>
<dbReference type="PANTHER" id="PTHR43818:SF11">
    <property type="entry name" value="BCDNA.GH03377"/>
    <property type="match status" value="1"/>
</dbReference>
<dbReference type="SUPFAM" id="SSF51735">
    <property type="entry name" value="NAD(P)-binding Rossmann-fold domains"/>
    <property type="match status" value="1"/>
</dbReference>
<evidence type="ECO:0000259" key="3">
    <source>
        <dbReference type="Pfam" id="PF22725"/>
    </source>
</evidence>
<dbReference type="Pfam" id="PF01408">
    <property type="entry name" value="GFO_IDH_MocA"/>
    <property type="match status" value="1"/>
</dbReference>
<dbReference type="Proteomes" id="UP000622317">
    <property type="component" value="Unassembled WGS sequence"/>
</dbReference>
<keyword evidence="1" id="KW-0560">Oxidoreductase</keyword>
<dbReference type="InterPro" id="IPR050463">
    <property type="entry name" value="Gfo/Idh/MocA_oxidrdct_glycsds"/>
</dbReference>
<dbReference type="InterPro" id="IPR036291">
    <property type="entry name" value="NAD(P)-bd_dom_sf"/>
</dbReference>
<evidence type="ECO:0000313" key="5">
    <source>
        <dbReference type="Proteomes" id="UP000622317"/>
    </source>
</evidence>
<dbReference type="AlphaFoldDB" id="A0A927F998"/>
<gene>
    <name evidence="4" type="ORF">IEN85_08465</name>
</gene>
<accession>A0A927F998</accession>
<dbReference type="Gene3D" id="3.30.360.10">
    <property type="entry name" value="Dihydrodipicolinate Reductase, domain 2"/>
    <property type="match status" value="1"/>
</dbReference>
<dbReference type="InterPro" id="IPR000683">
    <property type="entry name" value="Gfo/Idh/MocA-like_OxRdtase_N"/>
</dbReference>
<protein>
    <submittedName>
        <fullName evidence="4">Gfo/Idh/MocA family oxidoreductase</fullName>
    </submittedName>
</protein>
<dbReference type="InterPro" id="IPR055170">
    <property type="entry name" value="GFO_IDH_MocA-like_dom"/>
</dbReference>
<reference evidence="4" key="1">
    <citation type="submission" date="2020-09" db="EMBL/GenBank/DDBJ databases">
        <title>Pelagicoccus enzymogenes sp. nov. with an EPS production, isolated from marine sediment.</title>
        <authorList>
            <person name="Feng X."/>
        </authorList>
    </citation>
    <scope>NUCLEOTIDE SEQUENCE</scope>
    <source>
        <strain evidence="4">NFK12</strain>
    </source>
</reference>
<dbReference type="Gene3D" id="3.40.50.720">
    <property type="entry name" value="NAD(P)-binding Rossmann-like Domain"/>
    <property type="match status" value="1"/>
</dbReference>
<dbReference type="GO" id="GO:0000166">
    <property type="term" value="F:nucleotide binding"/>
    <property type="evidence" value="ECO:0007669"/>
    <property type="project" value="InterPro"/>
</dbReference>
<proteinExistence type="predicted"/>
<name>A0A927F998_9BACT</name>
<dbReference type="RefSeq" id="WP_191616665.1">
    <property type="nucleotide sequence ID" value="NZ_JACYFG010000009.1"/>
</dbReference>
<evidence type="ECO:0000313" key="4">
    <source>
        <dbReference type="EMBL" id="MBD5779525.1"/>
    </source>
</evidence>
<sequence>MSRDGMNYAPEFKGNEKVVEAGEFVFAAAFFDHGHIYGQIEGLASVGGKLGYIYEPQPERYESVLKAHPHAKVVSDFREILDAPEVKLVTAAAIPNLRCEIGIQVMDAGKDYFTDKAPFTSLEQLELAKAKTEETGKRYMVCYSERLSSESGWYAGELIKGGAIGRVLQVLNLAPHNLAAHTRPEWFFDKKRYGGILTDIGSHQCEQFLEYTGATDGVVNFARVDNLGTPDYPGLEDFGETSITLNTGASAYCRLDWFNPAGSKIWGDGRTFVLGTDGYLEIRKYRDIVKGGSDHVYLVDQESEQMIDCAGKVGFPFFGKFVLDCLNRTENAMTQAHAFKAAELSLKAQQLADQGRSV</sequence>
<comment type="caution">
    <text evidence="4">The sequence shown here is derived from an EMBL/GenBank/DDBJ whole genome shotgun (WGS) entry which is preliminary data.</text>
</comment>
<dbReference type="Pfam" id="PF22725">
    <property type="entry name" value="GFO_IDH_MocA_C3"/>
    <property type="match status" value="1"/>
</dbReference>
<keyword evidence="5" id="KW-1185">Reference proteome</keyword>
<dbReference type="EMBL" id="JACYFG010000009">
    <property type="protein sequence ID" value="MBD5779525.1"/>
    <property type="molecule type" value="Genomic_DNA"/>
</dbReference>
<dbReference type="GO" id="GO:0016491">
    <property type="term" value="F:oxidoreductase activity"/>
    <property type="evidence" value="ECO:0007669"/>
    <property type="project" value="UniProtKB-KW"/>
</dbReference>
<evidence type="ECO:0000256" key="1">
    <source>
        <dbReference type="ARBA" id="ARBA00023002"/>
    </source>
</evidence>
<evidence type="ECO:0000259" key="2">
    <source>
        <dbReference type="Pfam" id="PF01408"/>
    </source>
</evidence>
<feature type="domain" description="Gfo/Idh/MocA-like oxidoreductase N-terminal" evidence="2">
    <location>
        <begin position="49"/>
        <end position="142"/>
    </location>
</feature>